<feature type="chain" id="PRO_5039005463" description="DUF2680 domain-containing protein" evidence="2">
    <location>
        <begin position="25"/>
        <end position="189"/>
    </location>
</feature>
<reference evidence="3 4" key="1">
    <citation type="submission" date="2018-09" db="EMBL/GenBank/DDBJ databases">
        <title>Paenibacillus aracenensis nov. sp. isolated from a cave in southern Spain.</title>
        <authorList>
            <person name="Jurado V."/>
            <person name="Gutierrez-Patricio S."/>
            <person name="Gonzalez-Pimentel J.L."/>
            <person name="Miller A.Z."/>
            <person name="Laiz L."/>
            <person name="Saiz-Jimenez C."/>
        </authorList>
    </citation>
    <scope>NUCLEOTIDE SEQUENCE [LARGE SCALE GENOMIC DNA]</scope>
    <source>
        <strain evidence="3 4">DSM 22867</strain>
    </source>
</reference>
<organism evidence="3 4">
    <name type="scientific">Paenibacillus nanensis</name>
    <dbReference type="NCBI Taxonomy" id="393251"/>
    <lineage>
        <taxon>Bacteria</taxon>
        <taxon>Bacillati</taxon>
        <taxon>Bacillota</taxon>
        <taxon>Bacilli</taxon>
        <taxon>Bacillales</taxon>
        <taxon>Paenibacillaceae</taxon>
        <taxon>Paenibacillus</taxon>
    </lineage>
</organism>
<evidence type="ECO:0000313" key="4">
    <source>
        <dbReference type="Proteomes" id="UP000266482"/>
    </source>
</evidence>
<feature type="region of interest" description="Disordered" evidence="1">
    <location>
        <begin position="121"/>
        <end position="189"/>
    </location>
</feature>
<dbReference type="EMBL" id="QXQA01000013">
    <property type="protein sequence ID" value="RIX50784.1"/>
    <property type="molecule type" value="Genomic_DNA"/>
</dbReference>
<dbReference type="Proteomes" id="UP000266482">
    <property type="component" value="Unassembled WGS sequence"/>
</dbReference>
<feature type="compositionally biased region" description="Basic and acidic residues" evidence="1">
    <location>
        <begin position="121"/>
        <end position="148"/>
    </location>
</feature>
<accession>A0A3A1URB1</accession>
<protein>
    <recommendedName>
        <fullName evidence="5">DUF2680 domain-containing protein</fullName>
    </recommendedName>
</protein>
<evidence type="ECO:0000256" key="1">
    <source>
        <dbReference type="SAM" id="MobiDB-lite"/>
    </source>
</evidence>
<evidence type="ECO:0008006" key="5">
    <source>
        <dbReference type="Google" id="ProtNLM"/>
    </source>
</evidence>
<proteinExistence type="predicted"/>
<keyword evidence="2" id="KW-0732">Signal</keyword>
<evidence type="ECO:0000313" key="3">
    <source>
        <dbReference type="EMBL" id="RIX50784.1"/>
    </source>
</evidence>
<sequence length="189" mass="20890">MGMAKKGLFMAAAAGVAAATIWQAQPVTASRIAHAAGAEEPGVQQEGPGHGHHRPHMTKEDFEAYRLKKLQEMANYFGIPTEGKSAQQLKQELAAAKESNKEKWEAFKAEHRAKRLEHLQKLAEKHGIKTEGKTEEQLRDELMKAHGGKEKHHGKLREHGQEEKSEPKAEKPSISDAKPAPSEEKHTSS</sequence>
<comment type="caution">
    <text evidence="3">The sequence shown here is derived from an EMBL/GenBank/DDBJ whole genome shotgun (WGS) entry which is preliminary data.</text>
</comment>
<dbReference type="AlphaFoldDB" id="A0A3A1URB1"/>
<feature type="compositionally biased region" description="Basic and acidic residues" evidence="1">
    <location>
        <begin position="157"/>
        <end position="173"/>
    </location>
</feature>
<dbReference type="RefSeq" id="WP_119601433.1">
    <property type="nucleotide sequence ID" value="NZ_QXQA01000013.1"/>
</dbReference>
<dbReference type="OrthoDB" id="2613668at2"/>
<keyword evidence="4" id="KW-1185">Reference proteome</keyword>
<feature type="region of interest" description="Disordered" evidence="1">
    <location>
        <begin position="34"/>
        <end position="56"/>
    </location>
</feature>
<evidence type="ECO:0000256" key="2">
    <source>
        <dbReference type="SAM" id="SignalP"/>
    </source>
</evidence>
<gene>
    <name evidence="3" type="ORF">D3P08_18975</name>
</gene>
<name>A0A3A1URB1_9BACL</name>
<feature type="signal peptide" evidence="2">
    <location>
        <begin position="1"/>
        <end position="24"/>
    </location>
</feature>